<dbReference type="InterPro" id="IPR006520">
    <property type="entry name" value="Dit_BPSPP_N"/>
</dbReference>
<sequence length="252" mass="28520">MMIDEMNRIPVLPCAFSYDGKKLEDLFGFYRTIKVSGRGSTDVQLSSDQVKSGVIISTQKLSANTLQVEYLIYYSSIDEVQSQQRSLKQFLYRENDVPIIFDDDPQIIQYGRMSKFEEDASRSYKGCYIGTFEIYCQDPLKYSRTKQSGNKITANSPIETTPEKIEVKLSSSTSIQITNKTTGAILRITGAAIYAGDTIIFDFDKGAVLVNGIDRTAIVDLESDFENFYLHRGDILECNNGIMTIFIREVYL</sequence>
<dbReference type="Gene3D" id="2.60.120.860">
    <property type="match status" value="1"/>
</dbReference>
<dbReference type="Proteomes" id="UP000288388">
    <property type="component" value="Unassembled WGS sequence"/>
</dbReference>
<gene>
    <name evidence="3" type="ORF">EK398_06745</name>
</gene>
<dbReference type="Pfam" id="PF05709">
    <property type="entry name" value="Sipho_tail"/>
    <property type="match status" value="1"/>
</dbReference>
<dbReference type="Pfam" id="PF22768">
    <property type="entry name" value="SPP1_Dit"/>
    <property type="match status" value="1"/>
</dbReference>
<feature type="domain" description="Siphovirus-type tail component RIFT-related" evidence="1">
    <location>
        <begin position="19"/>
        <end position="134"/>
    </location>
</feature>
<dbReference type="NCBIfam" id="TIGR01633">
    <property type="entry name" value="phi3626_gp14_N"/>
    <property type="match status" value="1"/>
</dbReference>
<accession>A0A437ULS6</accession>
<dbReference type="EMBL" id="RYZS01000001">
    <property type="protein sequence ID" value="RVU94566.1"/>
    <property type="molecule type" value="Genomic_DNA"/>
</dbReference>
<dbReference type="Gene3D" id="2.40.30.200">
    <property type="match status" value="1"/>
</dbReference>
<dbReference type="InterPro" id="IPR008841">
    <property type="entry name" value="Siphovirus-type_tail_N"/>
</dbReference>
<organism evidence="3 4">
    <name type="scientific">Enterococcus avium</name>
    <name type="common">Streptococcus avium</name>
    <dbReference type="NCBI Taxonomy" id="33945"/>
    <lineage>
        <taxon>Bacteria</taxon>
        <taxon>Bacillati</taxon>
        <taxon>Bacillota</taxon>
        <taxon>Bacilli</taxon>
        <taxon>Lactobacillales</taxon>
        <taxon>Enterococcaceae</taxon>
        <taxon>Enterococcus</taxon>
    </lineage>
</organism>
<reference evidence="3 4" key="1">
    <citation type="submission" date="2018-12" db="EMBL/GenBank/DDBJ databases">
        <title>A novel vanA-carrying plasmid in a clinical isolate of Enterococcus avium.</title>
        <authorList>
            <person name="Bernasconi O.J."/>
            <person name="Luzzaro F."/>
            <person name="Endimiani A."/>
        </authorList>
    </citation>
    <scope>NUCLEOTIDE SEQUENCE [LARGE SCALE GENOMIC DNA]</scope>
    <source>
        <strain evidence="3 4">LC0559/18</strain>
    </source>
</reference>
<comment type="caution">
    <text evidence="3">The sequence shown here is derived from an EMBL/GenBank/DDBJ whole genome shotgun (WGS) entry which is preliminary data.</text>
</comment>
<evidence type="ECO:0000313" key="3">
    <source>
        <dbReference type="EMBL" id="RVU94566.1"/>
    </source>
</evidence>
<evidence type="ECO:0000313" key="4">
    <source>
        <dbReference type="Proteomes" id="UP000288388"/>
    </source>
</evidence>
<evidence type="ECO:0000259" key="1">
    <source>
        <dbReference type="Pfam" id="PF05709"/>
    </source>
</evidence>
<name>A0A437ULS6_ENTAV</name>
<dbReference type="AlphaFoldDB" id="A0A437ULS6"/>
<dbReference type="InterPro" id="IPR054738">
    <property type="entry name" value="Siphovirus-type_tail_C"/>
</dbReference>
<protein>
    <submittedName>
        <fullName evidence="3">Phage tail protein</fullName>
    </submittedName>
</protein>
<evidence type="ECO:0000259" key="2">
    <source>
        <dbReference type="Pfam" id="PF22768"/>
    </source>
</evidence>
<feature type="domain" description="Siphovirus-type tail component C-terminal" evidence="2">
    <location>
        <begin position="161"/>
        <end position="240"/>
    </location>
</feature>
<proteinExistence type="predicted"/>